<evidence type="ECO:0000256" key="1">
    <source>
        <dbReference type="SAM" id="SignalP"/>
    </source>
</evidence>
<accession>A0ABS9D049</accession>
<evidence type="ECO:0008006" key="4">
    <source>
        <dbReference type="Google" id="ProtNLM"/>
    </source>
</evidence>
<organism evidence="2 3">
    <name type="scientific">Octadecabacter dasysiphoniae</name>
    <dbReference type="NCBI Taxonomy" id="2909341"/>
    <lineage>
        <taxon>Bacteria</taxon>
        <taxon>Pseudomonadati</taxon>
        <taxon>Pseudomonadota</taxon>
        <taxon>Alphaproteobacteria</taxon>
        <taxon>Rhodobacterales</taxon>
        <taxon>Roseobacteraceae</taxon>
        <taxon>Octadecabacter</taxon>
    </lineage>
</organism>
<evidence type="ECO:0000313" key="2">
    <source>
        <dbReference type="EMBL" id="MCF2871786.1"/>
    </source>
</evidence>
<feature type="signal peptide" evidence="1">
    <location>
        <begin position="1"/>
        <end position="22"/>
    </location>
</feature>
<keyword evidence="3" id="KW-1185">Reference proteome</keyword>
<dbReference type="RefSeq" id="WP_235226082.1">
    <property type="nucleotide sequence ID" value="NZ_JAKGAQ010000002.1"/>
</dbReference>
<keyword evidence="1" id="KW-0732">Signal</keyword>
<name>A0ABS9D049_9RHOB</name>
<dbReference type="PROSITE" id="PS51257">
    <property type="entry name" value="PROKAR_LIPOPROTEIN"/>
    <property type="match status" value="1"/>
</dbReference>
<dbReference type="EMBL" id="JAKGAQ010000002">
    <property type="protein sequence ID" value="MCF2871786.1"/>
    <property type="molecule type" value="Genomic_DNA"/>
</dbReference>
<evidence type="ECO:0000313" key="3">
    <source>
        <dbReference type="Proteomes" id="UP001200557"/>
    </source>
</evidence>
<feature type="chain" id="PRO_5046190699" description="DUF4402 domain-containing protein" evidence="1">
    <location>
        <begin position="23"/>
        <end position="179"/>
    </location>
</feature>
<gene>
    <name evidence="2" type="ORF">L0664_11970</name>
</gene>
<dbReference type="Proteomes" id="UP001200557">
    <property type="component" value="Unassembled WGS sequence"/>
</dbReference>
<protein>
    <recommendedName>
        <fullName evidence="4">DUF4402 domain-containing protein</fullName>
    </recommendedName>
</protein>
<comment type="caution">
    <text evidence="2">The sequence shown here is derived from an EMBL/GenBank/DDBJ whole genome shotgun (WGS) entry which is preliminary data.</text>
</comment>
<sequence>MKIQKFLGLAVLAGTLLGCAQAEITQPPITVTPNVASNAVGLDVYARQRARGNPVPAFRGQNTVAIRTFGPLSEGGRGEISGVPCSLDSGVYKASFTTPANLIVPDYGPNSPALFVRCTTPETSGSVTSSVVNMTAQQRNASAAGTGLLGAIIIGAVNEANRDNLNDDFGYNQIIVQLR</sequence>
<proteinExistence type="predicted"/>
<reference evidence="2 3" key="1">
    <citation type="submission" date="2022-01" db="EMBL/GenBank/DDBJ databases">
        <title>Octadecabacter sp. nov., isolated from a marine alga.</title>
        <authorList>
            <person name="Jin M.S."/>
            <person name="Kim H.M."/>
            <person name="Han D.M."/>
            <person name="Jung J.J."/>
            <person name="Jeon C.O."/>
        </authorList>
    </citation>
    <scope>NUCLEOTIDE SEQUENCE [LARGE SCALE GENOMIC DNA]</scope>
    <source>
        <strain evidence="2 3">G9-8</strain>
    </source>
</reference>